<reference evidence="1" key="1">
    <citation type="submission" date="2023-04" db="EMBL/GenBank/DDBJ databases">
        <title>Draft Genome sequencing of Naganishia species isolated from polar environments using Oxford Nanopore Technology.</title>
        <authorList>
            <person name="Leo P."/>
            <person name="Venkateswaran K."/>
        </authorList>
    </citation>
    <scope>NUCLEOTIDE SEQUENCE</scope>
    <source>
        <strain evidence="1">MNA-CCFEE 5425</strain>
    </source>
</reference>
<organism evidence="1 2">
    <name type="scientific">Naganishia vaughanmartiniae</name>
    <dbReference type="NCBI Taxonomy" id="1424756"/>
    <lineage>
        <taxon>Eukaryota</taxon>
        <taxon>Fungi</taxon>
        <taxon>Dikarya</taxon>
        <taxon>Basidiomycota</taxon>
        <taxon>Agaricomycotina</taxon>
        <taxon>Tremellomycetes</taxon>
        <taxon>Filobasidiales</taxon>
        <taxon>Filobasidiaceae</taxon>
        <taxon>Naganishia</taxon>
    </lineage>
</organism>
<evidence type="ECO:0000313" key="1">
    <source>
        <dbReference type="EMBL" id="KAJ9110828.1"/>
    </source>
</evidence>
<dbReference type="Proteomes" id="UP001243375">
    <property type="component" value="Unassembled WGS sequence"/>
</dbReference>
<comment type="caution">
    <text evidence="1">The sequence shown here is derived from an EMBL/GenBank/DDBJ whole genome shotgun (WGS) entry which is preliminary data.</text>
</comment>
<dbReference type="EMBL" id="JASBWU010000035">
    <property type="protein sequence ID" value="KAJ9110828.1"/>
    <property type="molecule type" value="Genomic_DNA"/>
</dbReference>
<keyword evidence="2" id="KW-1185">Reference proteome</keyword>
<accession>A0ACC2WGF5</accession>
<gene>
    <name evidence="1" type="ORF">QFC22_006685</name>
</gene>
<proteinExistence type="predicted"/>
<name>A0ACC2WGF5_9TREE</name>
<sequence>MQEKTQQLLPQSYADQHEPVSSNGGGGKWKTKAWKGIGVFLCAAAVGSVMGFPSWEEGREEQMKGAVRCPKQMAAVGKGPGWHVPSNYTDLVTSRLSRAVQIPAVSYDDMGLVDSDSRWEPHFKFQKFLEDEFPAVYETLKHEMVNTHGHLFTWEGSDKSLQPLLLMAHSDVVPVLPATLEKWTYPPFEGKIDDEWVWGRGSADCKNQLMGIMNAVEKLVQEGFKPERTIILSFGFDEEIGGYQGASYLAETIQERYGEQSLAFLIDEGFGGVDTAFGAKFASLGMAEKGATNLKITVETPGGHSSVPPEHTSIGILSQLLVHLEANPFEPSLTAASPYLKYLTCLADHAPDVSKNFVRSVKNPKRWAKLAKQLAKESPMNKAFLGTTQAIDLISGGVKVNALPEVATATVNHRIAFTSSIDETTQRAVTLLAPLVHKLGFEFIAFNKTIRGSSCPHALALQSAAAADGKRVTLDIVRGAKGTPGLEPAPITPSDTESFELIGSTVKKVFGEDVVVAPSAMFANTDTRAYWNLTRNLYRFAPTSIADFRNPHTVDEAMSIKGHLTTIEFFYQLLQNTAGWKQGSE</sequence>
<protein>
    <submittedName>
        <fullName evidence="1">Uncharacterized protein</fullName>
    </submittedName>
</protein>
<evidence type="ECO:0000313" key="2">
    <source>
        <dbReference type="Proteomes" id="UP001243375"/>
    </source>
</evidence>